<sequence>MNTTPATAQDFSLRTTLYTEDLGSWGTVRIVPLSPEGDLDLIHGWVTQDRARFWGMTEYSRSDVLEVYQFLESLETHHAFLVVLDGEPMALFQTYEPLHDPVGEAYPARAEDIGMHLLLAPATRPVPHFTPRLVTSLINFMFSNPAIDRIVVEPDARNDKAVRRLESTCFELGPMIQLAEKEAQMAFLTRERFERTEALRTR</sequence>
<dbReference type="Proteomes" id="UP001296993">
    <property type="component" value="Unassembled WGS sequence"/>
</dbReference>
<keyword evidence="7" id="KW-1185">Reference proteome</keyword>
<evidence type="ECO:0000313" key="6">
    <source>
        <dbReference type="EMBL" id="MBP2387534.1"/>
    </source>
</evidence>
<name>A0ABS4XIN6_9MICC</name>
<evidence type="ECO:0000256" key="4">
    <source>
        <dbReference type="ARBA" id="ARBA00031122"/>
    </source>
</evidence>
<accession>A0ABS4XIN6</accession>
<evidence type="ECO:0000313" key="7">
    <source>
        <dbReference type="Proteomes" id="UP001296993"/>
    </source>
</evidence>
<evidence type="ECO:0000256" key="2">
    <source>
        <dbReference type="ARBA" id="ARBA00005102"/>
    </source>
</evidence>
<dbReference type="SUPFAM" id="SSF55729">
    <property type="entry name" value="Acyl-CoA N-acyltransferases (Nat)"/>
    <property type="match status" value="1"/>
</dbReference>
<comment type="function">
    <text evidence="1">Acyltransferase required for the direct transfer of medium- to long-chain fatty acyl moieties from a carrier protein (MbtL) on to the epsilon-amino group of lysine residue in the mycobactin core.</text>
</comment>
<dbReference type="PANTHER" id="PTHR31438">
    <property type="entry name" value="LYSINE N-ACYLTRANSFERASE C17G9.06C-RELATED"/>
    <property type="match status" value="1"/>
</dbReference>
<evidence type="ECO:0000259" key="5">
    <source>
        <dbReference type="SMART" id="SM01006"/>
    </source>
</evidence>
<dbReference type="Gene3D" id="3.40.630.30">
    <property type="match status" value="1"/>
</dbReference>
<evidence type="ECO:0000256" key="3">
    <source>
        <dbReference type="ARBA" id="ARBA00020586"/>
    </source>
</evidence>
<organism evidence="6 7">
    <name type="scientific">Paeniglutamicibacter kerguelensis</name>
    <dbReference type="NCBI Taxonomy" id="254788"/>
    <lineage>
        <taxon>Bacteria</taxon>
        <taxon>Bacillati</taxon>
        <taxon>Actinomycetota</taxon>
        <taxon>Actinomycetes</taxon>
        <taxon>Micrococcales</taxon>
        <taxon>Micrococcaceae</taxon>
        <taxon>Paeniglutamicibacter</taxon>
    </lineage>
</organism>
<evidence type="ECO:0000256" key="1">
    <source>
        <dbReference type="ARBA" id="ARBA00003818"/>
    </source>
</evidence>
<dbReference type="Pfam" id="PF13523">
    <property type="entry name" value="Acetyltransf_8"/>
    <property type="match status" value="1"/>
</dbReference>
<dbReference type="InterPro" id="IPR019432">
    <property type="entry name" value="Acyltransferase_MbtK/IucB-like"/>
</dbReference>
<dbReference type="PANTHER" id="PTHR31438:SF1">
    <property type="entry name" value="LYSINE N-ACYLTRANSFERASE C17G9.06C-RELATED"/>
    <property type="match status" value="1"/>
</dbReference>
<comment type="caution">
    <text evidence="6">The sequence shown here is derived from an EMBL/GenBank/DDBJ whole genome shotgun (WGS) entry which is preliminary data.</text>
</comment>
<dbReference type="SMART" id="SM01006">
    <property type="entry name" value="AlcB"/>
    <property type="match status" value="1"/>
</dbReference>
<dbReference type="RefSeq" id="WP_209999851.1">
    <property type="nucleotide sequence ID" value="NZ_BAAAJY010000011.1"/>
</dbReference>
<proteinExistence type="predicted"/>
<reference evidence="6 7" key="1">
    <citation type="submission" date="2021-03" db="EMBL/GenBank/DDBJ databases">
        <title>Sequencing the genomes of 1000 actinobacteria strains.</title>
        <authorList>
            <person name="Klenk H.-P."/>
        </authorList>
    </citation>
    <scope>NUCLEOTIDE SEQUENCE [LARGE SCALE GENOMIC DNA]</scope>
    <source>
        <strain evidence="6 7">DSM 15797</strain>
    </source>
</reference>
<dbReference type="EMBL" id="JAGIOF010000001">
    <property type="protein sequence ID" value="MBP2387534.1"/>
    <property type="molecule type" value="Genomic_DNA"/>
</dbReference>
<dbReference type="InterPro" id="IPR016181">
    <property type="entry name" value="Acyl_CoA_acyltransferase"/>
</dbReference>
<comment type="pathway">
    <text evidence="2">Siderophore biosynthesis; mycobactin biosynthesis.</text>
</comment>
<gene>
    <name evidence="6" type="ORF">JOF47_003045</name>
</gene>
<dbReference type="GO" id="GO:0008953">
    <property type="term" value="F:penicillin amidase activity"/>
    <property type="evidence" value="ECO:0007669"/>
    <property type="project" value="UniProtKB-EC"/>
</dbReference>
<protein>
    <recommendedName>
        <fullName evidence="3">Lysine N-acyltransferase MbtK</fullName>
    </recommendedName>
    <alternativeName>
        <fullName evidence="4">Mycobactin synthase protein K</fullName>
    </alternativeName>
</protein>
<keyword evidence="6" id="KW-0378">Hydrolase</keyword>
<feature type="domain" description="Acyltransferase MbtK/IucB-like conserved" evidence="5">
    <location>
        <begin position="31"/>
        <end position="79"/>
    </location>
</feature>